<protein>
    <submittedName>
        <fullName evidence="2">Uncharacterized protein</fullName>
    </submittedName>
</protein>
<dbReference type="EMBL" id="BAABJV010000023">
    <property type="protein sequence ID" value="GAA4794275.1"/>
    <property type="molecule type" value="Genomic_DNA"/>
</dbReference>
<dbReference type="SUPFAM" id="SSF51338">
    <property type="entry name" value="Composite domain of metallo-dependent hydrolases"/>
    <property type="match status" value="1"/>
</dbReference>
<dbReference type="Proteomes" id="UP001501147">
    <property type="component" value="Unassembled WGS sequence"/>
</dbReference>
<feature type="region of interest" description="Disordered" evidence="1">
    <location>
        <begin position="133"/>
        <end position="160"/>
    </location>
</feature>
<gene>
    <name evidence="2" type="ORF">GCM10023329_53570</name>
</gene>
<dbReference type="InterPro" id="IPR011059">
    <property type="entry name" value="Metal-dep_hydrolase_composite"/>
</dbReference>
<proteinExistence type="predicted"/>
<evidence type="ECO:0000313" key="3">
    <source>
        <dbReference type="Proteomes" id="UP001501147"/>
    </source>
</evidence>
<accession>A0ABP9BE43</accession>
<reference evidence="3" key="1">
    <citation type="journal article" date="2019" name="Int. J. Syst. Evol. Microbiol.">
        <title>The Global Catalogue of Microorganisms (GCM) 10K type strain sequencing project: providing services to taxonomists for standard genome sequencing and annotation.</title>
        <authorList>
            <consortium name="The Broad Institute Genomics Platform"/>
            <consortium name="The Broad Institute Genome Sequencing Center for Infectious Disease"/>
            <person name="Wu L."/>
            <person name="Ma J."/>
        </authorList>
    </citation>
    <scope>NUCLEOTIDE SEQUENCE [LARGE SCALE GENOMIC DNA]</scope>
    <source>
        <strain evidence="3">JCM 18324</strain>
    </source>
</reference>
<comment type="caution">
    <text evidence="2">The sequence shown here is derived from an EMBL/GenBank/DDBJ whole genome shotgun (WGS) entry which is preliminary data.</text>
</comment>
<keyword evidence="3" id="KW-1185">Reference proteome</keyword>
<sequence>MLTLHTAELLLPGHGLMPLPGGAVAVRGREIAALGTPADLAGRFPGARVRRWPGLLTPGLVNPWGPELLEGAYHPDPREAAELGTEPLTGAALDVLALTDTRWGGSARRGVQRMLAHGTVAVAGTLERPFARDAADRSGLARRQRSAAPPGPVSLDPLAGRTAPGPEVFAAARLSEGAPAAFAVFDVLGPGGAAPGADPCAALAARGAGRCVATVLGGRLVHRRR</sequence>
<dbReference type="RefSeq" id="WP_345616065.1">
    <property type="nucleotide sequence ID" value="NZ_BAABJV010000023.1"/>
</dbReference>
<organism evidence="2 3">
    <name type="scientific">Streptomyces sanyensis</name>
    <dbReference type="NCBI Taxonomy" id="568869"/>
    <lineage>
        <taxon>Bacteria</taxon>
        <taxon>Bacillati</taxon>
        <taxon>Actinomycetota</taxon>
        <taxon>Actinomycetes</taxon>
        <taxon>Kitasatosporales</taxon>
        <taxon>Streptomycetaceae</taxon>
        <taxon>Streptomyces</taxon>
    </lineage>
</organism>
<evidence type="ECO:0000313" key="2">
    <source>
        <dbReference type="EMBL" id="GAA4794275.1"/>
    </source>
</evidence>
<evidence type="ECO:0000256" key="1">
    <source>
        <dbReference type="SAM" id="MobiDB-lite"/>
    </source>
</evidence>
<name>A0ABP9BE43_9ACTN</name>